<keyword evidence="20" id="KW-0732">Signal</keyword>
<comment type="catalytic activity">
    <reaction evidence="1">
        <text>a triacylglycerol + H2O = a diacylglycerol + a fatty acid + H(+)</text>
        <dbReference type="Rhea" id="RHEA:12044"/>
        <dbReference type="ChEBI" id="CHEBI:15377"/>
        <dbReference type="ChEBI" id="CHEBI:15378"/>
        <dbReference type="ChEBI" id="CHEBI:17855"/>
        <dbReference type="ChEBI" id="CHEBI:18035"/>
        <dbReference type="ChEBI" id="CHEBI:28868"/>
        <dbReference type="EC" id="3.1.1.3"/>
    </reaction>
</comment>
<evidence type="ECO:0000256" key="2">
    <source>
        <dbReference type="ARBA" id="ARBA00004270"/>
    </source>
</evidence>
<keyword evidence="10" id="KW-0442">Lipid degradation</keyword>
<keyword evidence="8" id="KW-0967">Endosome</keyword>
<accession>A0AA38U6N4</accession>
<evidence type="ECO:0000256" key="4">
    <source>
        <dbReference type="ARBA" id="ARBA00010701"/>
    </source>
</evidence>
<dbReference type="InterPro" id="IPR002921">
    <property type="entry name" value="Fungal_lipase-type"/>
</dbReference>
<dbReference type="GO" id="GO:0004620">
    <property type="term" value="F:phospholipase activity"/>
    <property type="evidence" value="ECO:0007669"/>
    <property type="project" value="TreeGrafter"/>
</dbReference>
<dbReference type="GO" id="GO:0004806">
    <property type="term" value="F:triacylglycerol lipase activity"/>
    <property type="evidence" value="ECO:0007669"/>
    <property type="project" value="UniProtKB-EC"/>
</dbReference>
<name>A0AA38U6N4_9AGAR</name>
<evidence type="ECO:0000256" key="5">
    <source>
        <dbReference type="ARBA" id="ARBA00011137"/>
    </source>
</evidence>
<dbReference type="GO" id="GO:0046461">
    <property type="term" value="P:neutral lipid catabolic process"/>
    <property type="evidence" value="ECO:0007669"/>
    <property type="project" value="TreeGrafter"/>
</dbReference>
<feature type="signal peptide" evidence="20">
    <location>
        <begin position="1"/>
        <end position="30"/>
    </location>
</feature>
<evidence type="ECO:0000256" key="12">
    <source>
        <dbReference type="ARBA" id="ARBA00022989"/>
    </source>
</evidence>
<gene>
    <name evidence="22" type="ORF">F5878DRAFT_546824</name>
</gene>
<evidence type="ECO:0000256" key="14">
    <source>
        <dbReference type="ARBA" id="ARBA00023098"/>
    </source>
</evidence>
<dbReference type="PANTHER" id="PTHR47175:SF2">
    <property type="entry name" value="LIPASE ATG15-RELATED"/>
    <property type="match status" value="1"/>
</dbReference>
<evidence type="ECO:0000256" key="6">
    <source>
        <dbReference type="ARBA" id="ARBA00013279"/>
    </source>
</evidence>
<proteinExistence type="inferred from homology"/>
<reference evidence="22" key="1">
    <citation type="submission" date="2022-08" db="EMBL/GenBank/DDBJ databases">
        <authorList>
            <consortium name="DOE Joint Genome Institute"/>
            <person name="Min B."/>
            <person name="Riley R."/>
            <person name="Sierra-Patev S."/>
            <person name="Naranjo-Ortiz M."/>
            <person name="Looney B."/>
            <person name="Konkel Z."/>
            <person name="Slot J.C."/>
            <person name="Sakamoto Y."/>
            <person name="Steenwyk J.L."/>
            <person name="Rokas A."/>
            <person name="Carro J."/>
            <person name="Camarero S."/>
            <person name="Ferreira P."/>
            <person name="Molpeceres G."/>
            <person name="Ruiz-Duenas F.J."/>
            <person name="Serrano A."/>
            <person name="Henrissat B."/>
            <person name="Drula E."/>
            <person name="Hughes K.W."/>
            <person name="Mata J.L."/>
            <person name="Ishikawa N.K."/>
            <person name="Vargas-Isla R."/>
            <person name="Ushijima S."/>
            <person name="Smith C.A."/>
            <person name="Ahrendt S."/>
            <person name="Andreopoulos W."/>
            <person name="He G."/>
            <person name="Labutti K."/>
            <person name="Lipzen A."/>
            <person name="Ng V."/>
            <person name="Sandor L."/>
            <person name="Barry K."/>
            <person name="Martinez A.T."/>
            <person name="Xiao Y."/>
            <person name="Gibbons J.G."/>
            <person name="Terashima K."/>
            <person name="Hibbett D.S."/>
            <person name="Grigoriev I.V."/>
        </authorList>
    </citation>
    <scope>NUCLEOTIDE SEQUENCE</scope>
    <source>
        <strain evidence="22">TFB9207</strain>
    </source>
</reference>
<dbReference type="Proteomes" id="UP001163846">
    <property type="component" value="Unassembled WGS sequence"/>
</dbReference>
<evidence type="ECO:0000256" key="11">
    <source>
        <dbReference type="ARBA" id="ARBA00022968"/>
    </source>
</evidence>
<keyword evidence="12" id="KW-1133">Transmembrane helix</keyword>
<keyword evidence="13" id="KW-0072">Autophagy</keyword>
<keyword evidence="7" id="KW-0812">Transmembrane</keyword>
<dbReference type="GO" id="GO:0034496">
    <property type="term" value="P:multivesicular body membrane disassembly"/>
    <property type="evidence" value="ECO:0007669"/>
    <property type="project" value="TreeGrafter"/>
</dbReference>
<keyword evidence="23" id="KW-1185">Reference proteome</keyword>
<keyword evidence="9" id="KW-0378">Hydrolase</keyword>
<keyword evidence="14" id="KW-0443">Lipid metabolism</keyword>
<comment type="similarity">
    <text evidence="4">Belongs to the AB hydrolase superfamily. Lipase family.</text>
</comment>
<evidence type="ECO:0000256" key="16">
    <source>
        <dbReference type="ARBA" id="ARBA00023180"/>
    </source>
</evidence>
<evidence type="ECO:0000256" key="10">
    <source>
        <dbReference type="ARBA" id="ARBA00022963"/>
    </source>
</evidence>
<dbReference type="EMBL" id="MU806727">
    <property type="protein sequence ID" value="KAJ3833294.1"/>
    <property type="molecule type" value="Genomic_DNA"/>
</dbReference>
<evidence type="ECO:0000256" key="17">
    <source>
        <dbReference type="ARBA" id="ARBA00024663"/>
    </source>
</evidence>
<dbReference type="GO" id="GO:0032585">
    <property type="term" value="C:multivesicular body membrane"/>
    <property type="evidence" value="ECO:0007669"/>
    <property type="project" value="UniProtKB-SubCell"/>
</dbReference>
<dbReference type="Pfam" id="PF01764">
    <property type="entry name" value="Lipase_3"/>
    <property type="match status" value="1"/>
</dbReference>
<dbReference type="GO" id="GO:0005775">
    <property type="term" value="C:vacuolar lumen"/>
    <property type="evidence" value="ECO:0007669"/>
    <property type="project" value="TreeGrafter"/>
</dbReference>
<evidence type="ECO:0000256" key="3">
    <source>
        <dbReference type="ARBA" id="ARBA00004343"/>
    </source>
</evidence>
<keyword evidence="11" id="KW-0735">Signal-anchor</keyword>
<feature type="compositionally biased region" description="Basic and acidic residues" evidence="19">
    <location>
        <begin position="41"/>
        <end position="52"/>
    </location>
</feature>
<dbReference type="CDD" id="cd00519">
    <property type="entry name" value="Lipase_3"/>
    <property type="match status" value="1"/>
</dbReference>
<evidence type="ECO:0000313" key="23">
    <source>
        <dbReference type="Proteomes" id="UP001163846"/>
    </source>
</evidence>
<evidence type="ECO:0000256" key="1">
    <source>
        <dbReference type="ARBA" id="ARBA00001024"/>
    </source>
</evidence>
<comment type="subcellular location">
    <subcellularLocation>
        <location evidence="3">Endosome</location>
        <location evidence="3">Multivesicular body membrane</location>
        <topology evidence="3">Single-pass type II membrane protein</topology>
    </subcellularLocation>
    <subcellularLocation>
        <location evidence="2">Prevacuolar compartment membrane</location>
        <topology evidence="2">Single-pass type II membrane protein</topology>
    </subcellularLocation>
</comment>
<dbReference type="InterPro" id="IPR050805">
    <property type="entry name" value="ATG15_Lipase"/>
</dbReference>
<dbReference type="GO" id="GO:0006660">
    <property type="term" value="P:phosphatidylserine catabolic process"/>
    <property type="evidence" value="ECO:0007669"/>
    <property type="project" value="TreeGrafter"/>
</dbReference>
<sequence>MLEPLHSTVQAQILVILLLTTFLQIPGVFTNPQQTSSEVSFTHHHELPHRDGNSLSTDTSLVSAQSTISGYISSPTKLDVDFNLKTRPTAVYRPRRLEGIDHARPIATRRTARNQELEASVDEVNVYTTDDPSDVDSDWDIVHLNGPDVQDLHTLAQLARMSGNAYALGPSEKNWYELDGAWNISFPFGYEDAQDGFRGHVFLSSDNSTIVLAIKGTTIQGPTSKKDKFNDNLLFSCCCARVDFSWVFRQVCDCYSGSWRCDNTCLSNALVEDSLFYTVGLDLVNDLQALYPSANLWLVGHSLGGALASLLGSTFGLPAVAFESPGERLAASRLGLPFPSSPQSPPESDMRDGRLIPSLSPSIHVYHTADPIPQGTCTGSFSPCAQVGYALETHCHLGKSIVFDSVTELGWKVDVRRHTIREVIGTVLEPAYGLEDWLGDAKKRTRRVPEAKEETDCVDCFKWEFGDFKDKKMYTER</sequence>
<feature type="region of interest" description="Disordered" evidence="19">
    <location>
        <begin position="34"/>
        <end position="57"/>
    </location>
</feature>
<comment type="caution">
    <text evidence="22">The sequence shown here is derived from an EMBL/GenBank/DDBJ whole genome shotgun (WGS) entry which is preliminary data.</text>
</comment>
<feature type="chain" id="PRO_5041370188" description="triacylglycerol lipase" evidence="20">
    <location>
        <begin position="31"/>
        <end position="477"/>
    </location>
</feature>
<dbReference type="Gene3D" id="3.40.50.1820">
    <property type="entry name" value="alpha/beta hydrolase"/>
    <property type="match status" value="1"/>
</dbReference>
<evidence type="ECO:0000256" key="7">
    <source>
        <dbReference type="ARBA" id="ARBA00022692"/>
    </source>
</evidence>
<comment type="function">
    <text evidence="17">Lipase which is essential for lysis of subvacuolar cytoplasm to vacuole targeted bodies and intravacuolar autophagic bodies. Involved in the lysis of intravacuolar multivesicular body (MVB) vesicles. The intravacuolar membrane disintegration by ATG15 is critical to life span extension.</text>
</comment>
<evidence type="ECO:0000256" key="15">
    <source>
        <dbReference type="ARBA" id="ARBA00023136"/>
    </source>
</evidence>
<evidence type="ECO:0000256" key="9">
    <source>
        <dbReference type="ARBA" id="ARBA00022801"/>
    </source>
</evidence>
<dbReference type="PANTHER" id="PTHR47175">
    <property type="entry name" value="LIPASE ATG15-RELATED"/>
    <property type="match status" value="1"/>
</dbReference>
<evidence type="ECO:0000313" key="22">
    <source>
        <dbReference type="EMBL" id="KAJ3833294.1"/>
    </source>
</evidence>
<dbReference type="AlphaFoldDB" id="A0AA38U6N4"/>
<dbReference type="InterPro" id="IPR029058">
    <property type="entry name" value="AB_hydrolase_fold"/>
</dbReference>
<evidence type="ECO:0000256" key="20">
    <source>
        <dbReference type="SAM" id="SignalP"/>
    </source>
</evidence>
<feature type="domain" description="Fungal lipase-type" evidence="21">
    <location>
        <begin position="282"/>
        <end position="313"/>
    </location>
</feature>
<protein>
    <recommendedName>
        <fullName evidence="6">triacylglycerol lipase</fullName>
        <ecNumber evidence="6">3.1.1.3</ecNumber>
    </recommendedName>
    <alternativeName>
        <fullName evidence="18">Autophagy-related protein 15</fullName>
    </alternativeName>
</protein>
<dbReference type="SUPFAM" id="SSF53474">
    <property type="entry name" value="alpha/beta-Hydrolases"/>
    <property type="match status" value="1"/>
</dbReference>
<organism evidence="22 23">
    <name type="scientific">Lentinula raphanica</name>
    <dbReference type="NCBI Taxonomy" id="153919"/>
    <lineage>
        <taxon>Eukaryota</taxon>
        <taxon>Fungi</taxon>
        <taxon>Dikarya</taxon>
        <taxon>Basidiomycota</taxon>
        <taxon>Agaricomycotina</taxon>
        <taxon>Agaricomycetes</taxon>
        <taxon>Agaricomycetidae</taxon>
        <taxon>Agaricales</taxon>
        <taxon>Marasmiineae</taxon>
        <taxon>Omphalotaceae</taxon>
        <taxon>Lentinula</taxon>
    </lineage>
</organism>
<evidence type="ECO:0000256" key="18">
    <source>
        <dbReference type="ARBA" id="ARBA00029828"/>
    </source>
</evidence>
<keyword evidence="15" id="KW-0472">Membrane</keyword>
<evidence type="ECO:0000256" key="19">
    <source>
        <dbReference type="SAM" id="MobiDB-lite"/>
    </source>
</evidence>
<keyword evidence="16" id="KW-0325">Glycoprotein</keyword>
<dbReference type="EC" id="3.1.1.3" evidence="6"/>
<dbReference type="GO" id="GO:0034727">
    <property type="term" value="P:piecemeal microautophagy of the nucleus"/>
    <property type="evidence" value="ECO:0007669"/>
    <property type="project" value="TreeGrafter"/>
</dbReference>
<evidence type="ECO:0000259" key="21">
    <source>
        <dbReference type="Pfam" id="PF01764"/>
    </source>
</evidence>
<evidence type="ECO:0000256" key="8">
    <source>
        <dbReference type="ARBA" id="ARBA00022753"/>
    </source>
</evidence>
<evidence type="ECO:0000256" key="13">
    <source>
        <dbReference type="ARBA" id="ARBA00023006"/>
    </source>
</evidence>
<comment type="subunit">
    <text evidence="5">Binds to both phosphatidylinositol (PI) and phosphatidylinositol 3,5-bisphosphate (PIP2).</text>
</comment>